<protein>
    <recommendedName>
        <fullName evidence="1">Hemerythrin-like domain-containing protein</fullName>
    </recommendedName>
</protein>
<dbReference type="InterPro" id="IPR012312">
    <property type="entry name" value="Hemerythrin-like"/>
</dbReference>
<accession>A0AA39TMR3</accession>
<comment type="caution">
    <text evidence="2">The sequence shown here is derived from an EMBL/GenBank/DDBJ whole genome shotgun (WGS) entry which is preliminary data.</text>
</comment>
<reference evidence="2" key="1">
    <citation type="submission" date="2023-06" db="EMBL/GenBank/DDBJ databases">
        <authorList>
            <consortium name="Lawrence Berkeley National Laboratory"/>
            <person name="Ahrendt S."/>
            <person name="Sahu N."/>
            <person name="Indic B."/>
            <person name="Wong-Bajracharya J."/>
            <person name="Merenyi Z."/>
            <person name="Ke H.-M."/>
            <person name="Monk M."/>
            <person name="Kocsube S."/>
            <person name="Drula E."/>
            <person name="Lipzen A."/>
            <person name="Balint B."/>
            <person name="Henrissat B."/>
            <person name="Andreopoulos B."/>
            <person name="Martin F.M."/>
            <person name="Harder C.B."/>
            <person name="Rigling D."/>
            <person name="Ford K.L."/>
            <person name="Foster G.D."/>
            <person name="Pangilinan J."/>
            <person name="Papanicolaou A."/>
            <person name="Barry K."/>
            <person name="LaButti K."/>
            <person name="Viragh M."/>
            <person name="Koriabine M."/>
            <person name="Yan M."/>
            <person name="Riley R."/>
            <person name="Champramary S."/>
            <person name="Plett K.L."/>
            <person name="Tsai I.J."/>
            <person name="Slot J."/>
            <person name="Sipos G."/>
            <person name="Plett J."/>
            <person name="Nagy L.G."/>
            <person name="Grigoriev I.V."/>
        </authorList>
    </citation>
    <scope>NUCLEOTIDE SEQUENCE</scope>
    <source>
        <strain evidence="2">CCBAS 213</strain>
    </source>
</reference>
<keyword evidence="3" id="KW-1185">Reference proteome</keyword>
<dbReference type="AlphaFoldDB" id="A0AA39TMR3"/>
<gene>
    <name evidence="2" type="ORF">EV420DRAFT_1475885</name>
</gene>
<evidence type="ECO:0000259" key="1">
    <source>
        <dbReference type="Pfam" id="PF01814"/>
    </source>
</evidence>
<dbReference type="RefSeq" id="XP_060335533.1">
    <property type="nucleotide sequence ID" value="XM_060469297.1"/>
</dbReference>
<name>A0AA39TMR3_ARMTA</name>
<dbReference type="Pfam" id="PF01814">
    <property type="entry name" value="Hemerythrin"/>
    <property type="match status" value="1"/>
</dbReference>
<dbReference type="Gene3D" id="1.20.120.520">
    <property type="entry name" value="nmb1532 protein domain like"/>
    <property type="match status" value="1"/>
</dbReference>
<dbReference type="GeneID" id="85352845"/>
<dbReference type="PANTHER" id="PTHR35585">
    <property type="entry name" value="HHE DOMAIN PROTEIN (AFU_ORTHOLOGUE AFUA_4G00730)"/>
    <property type="match status" value="1"/>
</dbReference>
<dbReference type="Proteomes" id="UP001175211">
    <property type="component" value="Unassembled WGS sequence"/>
</dbReference>
<evidence type="ECO:0000313" key="2">
    <source>
        <dbReference type="EMBL" id="KAK0464412.1"/>
    </source>
</evidence>
<feature type="domain" description="Hemerythrin-like" evidence="1">
    <location>
        <begin position="10"/>
        <end position="119"/>
    </location>
</feature>
<sequence>MATDQAQRTLTAAIKEDHEEPAEIQDAQARWSRQLTWEIARHAVGEEIVVYPLMEKHLGEKGLELADEDRNDHQRVKEMLSDLENMEPGSQDHQTQPKQIMDHLHQHNDNEERKDLPLLEPVLGVEKSTKTANSFRTTKKFVPTPSFISSSAHPSAPNKPPYETFLGFLTMPIDKLKDMRLKEQEKEQE</sequence>
<proteinExistence type="predicted"/>
<dbReference type="EMBL" id="JAUEPS010000006">
    <property type="protein sequence ID" value="KAK0464412.1"/>
    <property type="molecule type" value="Genomic_DNA"/>
</dbReference>
<organism evidence="2 3">
    <name type="scientific">Armillaria tabescens</name>
    <name type="common">Ringless honey mushroom</name>
    <name type="synonym">Agaricus tabescens</name>
    <dbReference type="NCBI Taxonomy" id="1929756"/>
    <lineage>
        <taxon>Eukaryota</taxon>
        <taxon>Fungi</taxon>
        <taxon>Dikarya</taxon>
        <taxon>Basidiomycota</taxon>
        <taxon>Agaricomycotina</taxon>
        <taxon>Agaricomycetes</taxon>
        <taxon>Agaricomycetidae</taxon>
        <taxon>Agaricales</taxon>
        <taxon>Marasmiineae</taxon>
        <taxon>Physalacriaceae</taxon>
        <taxon>Desarmillaria</taxon>
    </lineage>
</organism>
<evidence type="ECO:0000313" key="3">
    <source>
        <dbReference type="Proteomes" id="UP001175211"/>
    </source>
</evidence>
<dbReference type="PANTHER" id="PTHR35585:SF1">
    <property type="entry name" value="HHE DOMAIN PROTEIN (AFU_ORTHOLOGUE AFUA_4G00730)"/>
    <property type="match status" value="1"/>
</dbReference>